<dbReference type="FunFam" id="2.60.40.420:FF:000001">
    <property type="entry name" value="Cytochrome c oxidase subunit 2"/>
    <property type="match status" value="1"/>
</dbReference>
<dbReference type="InterPro" id="IPR008972">
    <property type="entry name" value="Cupredoxin"/>
</dbReference>
<protein>
    <recommendedName>
        <fullName evidence="4 18">Cytochrome c oxidase subunit 2</fullName>
    </recommendedName>
</protein>
<comment type="subcellular location">
    <subcellularLocation>
        <location evidence="1 18">Mitochondrion inner membrane</location>
        <topology evidence="1 18">Multi-pass membrane protein</topology>
    </subcellularLocation>
</comment>
<evidence type="ECO:0000313" key="22">
    <source>
        <dbReference type="EMBL" id="AUR39859.1"/>
    </source>
</evidence>
<keyword evidence="8 18" id="KW-0479">Metal-binding</keyword>
<gene>
    <name evidence="22" type="primary">COX2</name>
</gene>
<dbReference type="Pfam" id="PF00116">
    <property type="entry name" value="COX2"/>
    <property type="match status" value="1"/>
</dbReference>
<dbReference type="PROSITE" id="PS50999">
    <property type="entry name" value="COX2_TM"/>
    <property type="match status" value="1"/>
</dbReference>
<evidence type="ECO:0000256" key="14">
    <source>
        <dbReference type="ARBA" id="ARBA00023008"/>
    </source>
</evidence>
<keyword evidence="14 18" id="KW-0186">Copper</keyword>
<dbReference type="EMBL" id="MF351622">
    <property type="protein sequence ID" value="AUR39859.1"/>
    <property type="molecule type" value="Genomic_DNA"/>
</dbReference>
<dbReference type="Gene3D" id="1.10.287.90">
    <property type="match status" value="1"/>
</dbReference>
<evidence type="ECO:0000256" key="19">
    <source>
        <dbReference type="SAM" id="Phobius"/>
    </source>
</evidence>
<evidence type="ECO:0000256" key="7">
    <source>
        <dbReference type="ARBA" id="ARBA00022692"/>
    </source>
</evidence>
<evidence type="ECO:0000256" key="6">
    <source>
        <dbReference type="ARBA" id="ARBA00022660"/>
    </source>
</evidence>
<dbReference type="InterPro" id="IPR034210">
    <property type="entry name" value="CcO_II_C"/>
</dbReference>
<keyword evidence="5 18" id="KW-0813">Transport</keyword>
<evidence type="ECO:0000256" key="11">
    <source>
        <dbReference type="ARBA" id="ARBA00022967"/>
    </source>
</evidence>
<keyword evidence="10" id="KW-0460">Magnesium</keyword>
<dbReference type="NCBIfam" id="TIGR02866">
    <property type="entry name" value="CoxB"/>
    <property type="match status" value="1"/>
</dbReference>
<keyword evidence="11" id="KW-1278">Translocase</keyword>
<proteinExistence type="inferred from homology"/>
<reference evidence="22" key="1">
    <citation type="journal article" date="2017" name="Mitochondrial DNA Part B Resour">
        <title>Complete mitochondrial genome of a leaf-mining beetle, Agonita chinensis Weise (Coleoptera: Chrysomelidae).</title>
        <authorList>
            <person name="Guo Q."/>
            <person name="Xu J."/>
            <person name="Liao C."/>
            <person name="Dai X."/>
            <person name="Jiang X."/>
        </authorList>
    </citation>
    <scope>NUCLEOTIDE SEQUENCE</scope>
</reference>
<evidence type="ECO:0000256" key="1">
    <source>
        <dbReference type="ARBA" id="ARBA00004448"/>
    </source>
</evidence>
<feature type="transmembrane region" description="Helical" evidence="19">
    <location>
        <begin position="21"/>
        <end position="43"/>
    </location>
</feature>
<name>A0A343SEM6_9CUCU</name>
<dbReference type="SUPFAM" id="SSF49503">
    <property type="entry name" value="Cupredoxins"/>
    <property type="match status" value="1"/>
</dbReference>
<evidence type="ECO:0000256" key="3">
    <source>
        <dbReference type="ARBA" id="ARBA00011164"/>
    </source>
</evidence>
<dbReference type="PRINTS" id="PR01166">
    <property type="entry name" value="CYCOXIDASEII"/>
</dbReference>
<dbReference type="PANTHER" id="PTHR22888">
    <property type="entry name" value="CYTOCHROME C OXIDASE, SUBUNIT II"/>
    <property type="match status" value="1"/>
</dbReference>
<comment type="subunit">
    <text evidence="3">Component of the cytochrome c oxidase (complex IV, CIV), a multisubunit enzyme composed of a catalytic core of 3 subunits and several supernumerary subunits. The complex exists as a monomer or a dimer and forms supercomplexes (SCs) in the inner mitochondrial membrane with ubiquinol-cytochrome c oxidoreductase (cytochrome b-c1 complex, complex III, CIII).</text>
</comment>
<evidence type="ECO:0000256" key="18">
    <source>
        <dbReference type="RuleBase" id="RU000457"/>
    </source>
</evidence>
<comment type="catalytic activity">
    <reaction evidence="17">
        <text>4 Fe(II)-[cytochrome c] + O2 + 8 H(+)(in) = 4 Fe(III)-[cytochrome c] + 2 H2O + 4 H(+)(out)</text>
        <dbReference type="Rhea" id="RHEA:11436"/>
        <dbReference type="Rhea" id="RHEA-COMP:10350"/>
        <dbReference type="Rhea" id="RHEA-COMP:14399"/>
        <dbReference type="ChEBI" id="CHEBI:15377"/>
        <dbReference type="ChEBI" id="CHEBI:15378"/>
        <dbReference type="ChEBI" id="CHEBI:15379"/>
        <dbReference type="ChEBI" id="CHEBI:29033"/>
        <dbReference type="ChEBI" id="CHEBI:29034"/>
        <dbReference type="EC" id="7.1.1.9"/>
    </reaction>
    <physiologicalReaction direction="left-to-right" evidence="17">
        <dbReference type="Rhea" id="RHEA:11437"/>
    </physiologicalReaction>
</comment>
<dbReference type="PROSITE" id="PS00078">
    <property type="entry name" value="COX2"/>
    <property type="match status" value="1"/>
</dbReference>
<keyword evidence="15 18" id="KW-0496">Mitochondrion</keyword>
<evidence type="ECO:0000256" key="10">
    <source>
        <dbReference type="ARBA" id="ARBA00022842"/>
    </source>
</evidence>
<dbReference type="InterPro" id="IPR011759">
    <property type="entry name" value="Cyt_c_oxidase_su2_TM_dom"/>
</dbReference>
<sequence length="226" mass="26256">MSTWKLIQLQDSASPTMEQLIFFHDHALLILTIITILVGQMLMNLFFNKFSHRYLLEGQTIEIIWTILPAMTLMFIAIPSLKLIYLMDEVSNPMISIKTIGHQWYWSYEYSDFKNIEFDSYMIPSSELEMFNFRLIEVDNRIVIPFKSQIRLLVTSSDVIHSWTIPSLGVKIDATPGRINQTSFSCFRTGLFMGQCSEICGANHSFMPIVLESINPKSFINWMKNF</sequence>
<keyword evidence="6 18" id="KW-0679">Respiratory chain</keyword>
<dbReference type="GO" id="GO:0042773">
    <property type="term" value="P:ATP synthesis coupled electron transport"/>
    <property type="evidence" value="ECO:0007669"/>
    <property type="project" value="TreeGrafter"/>
</dbReference>
<dbReference type="InterPro" id="IPR045187">
    <property type="entry name" value="CcO_II"/>
</dbReference>
<feature type="domain" description="Cytochrome oxidase subunit II copper A binding" evidence="20">
    <location>
        <begin position="92"/>
        <end position="225"/>
    </location>
</feature>
<comment type="cofactor">
    <cofactor evidence="18">
        <name>Cu cation</name>
        <dbReference type="ChEBI" id="CHEBI:23378"/>
    </cofactor>
    <text evidence="18">Binds a copper A center.</text>
</comment>
<keyword evidence="12 18" id="KW-0249">Electron transport</keyword>
<dbReference type="GO" id="GO:0016491">
    <property type="term" value="F:oxidoreductase activity"/>
    <property type="evidence" value="ECO:0007669"/>
    <property type="project" value="InterPro"/>
</dbReference>
<feature type="transmembrane region" description="Helical" evidence="19">
    <location>
        <begin position="63"/>
        <end position="85"/>
    </location>
</feature>
<keyword evidence="9 18" id="KW-0999">Mitochondrion inner membrane</keyword>
<comment type="similarity">
    <text evidence="2 18">Belongs to the cytochrome c oxidase subunit 2 family.</text>
</comment>
<evidence type="ECO:0000259" key="21">
    <source>
        <dbReference type="PROSITE" id="PS50999"/>
    </source>
</evidence>
<dbReference type="InterPro" id="IPR002429">
    <property type="entry name" value="CcO_II-like_C"/>
</dbReference>
<dbReference type="InterPro" id="IPR036257">
    <property type="entry name" value="Cyt_c_oxidase_su2_TM_sf"/>
</dbReference>
<dbReference type="InterPro" id="IPR014222">
    <property type="entry name" value="Cyt_c_oxidase_su2"/>
</dbReference>
<feature type="domain" description="Cytochrome oxidase subunit II transmembrane region profile" evidence="21">
    <location>
        <begin position="1"/>
        <end position="91"/>
    </location>
</feature>
<keyword evidence="7 18" id="KW-0812">Transmembrane</keyword>
<keyword evidence="13 19" id="KW-1133">Transmembrane helix</keyword>
<evidence type="ECO:0000256" key="16">
    <source>
        <dbReference type="ARBA" id="ARBA00023136"/>
    </source>
</evidence>
<keyword evidence="16 18" id="KW-0472">Membrane</keyword>
<geneLocation type="mitochondrion" evidence="22"/>
<dbReference type="CDD" id="cd13912">
    <property type="entry name" value="CcO_II_C"/>
    <property type="match status" value="1"/>
</dbReference>
<dbReference type="Pfam" id="PF02790">
    <property type="entry name" value="COX2_TM"/>
    <property type="match status" value="1"/>
</dbReference>
<evidence type="ECO:0000256" key="15">
    <source>
        <dbReference type="ARBA" id="ARBA00023128"/>
    </source>
</evidence>
<dbReference type="SUPFAM" id="SSF81464">
    <property type="entry name" value="Cytochrome c oxidase subunit II-like, transmembrane region"/>
    <property type="match status" value="1"/>
</dbReference>
<accession>A0A343SEM6</accession>
<evidence type="ECO:0000256" key="17">
    <source>
        <dbReference type="ARBA" id="ARBA00049512"/>
    </source>
</evidence>
<evidence type="ECO:0000259" key="20">
    <source>
        <dbReference type="PROSITE" id="PS50857"/>
    </source>
</evidence>
<dbReference type="InterPro" id="IPR001505">
    <property type="entry name" value="Copper_CuA"/>
</dbReference>
<dbReference type="AlphaFoldDB" id="A0A343SEM6"/>
<evidence type="ECO:0000256" key="12">
    <source>
        <dbReference type="ARBA" id="ARBA00022982"/>
    </source>
</evidence>
<dbReference type="Gene3D" id="2.60.40.420">
    <property type="entry name" value="Cupredoxins - blue copper proteins"/>
    <property type="match status" value="1"/>
</dbReference>
<dbReference type="GO" id="GO:0005507">
    <property type="term" value="F:copper ion binding"/>
    <property type="evidence" value="ECO:0007669"/>
    <property type="project" value="InterPro"/>
</dbReference>
<dbReference type="GO" id="GO:0004129">
    <property type="term" value="F:cytochrome-c oxidase activity"/>
    <property type="evidence" value="ECO:0007669"/>
    <property type="project" value="UniProtKB-EC"/>
</dbReference>
<comment type="function">
    <text evidence="18">Component of the cytochrome c oxidase, the last enzyme in the mitochondrial electron transport chain which drives oxidative phosphorylation. The respiratory chain contains 3 multisubunit complexes succinate dehydrogenase (complex II, CII), ubiquinol-cytochrome c oxidoreductase (cytochrome b-c1 complex, complex III, CIII) and cytochrome c oxidase (complex IV, CIV), that cooperate to transfer electrons derived from NADH and succinate to molecular oxygen, creating an electrochemical gradient over the inner membrane that drives transmembrane transport and the ATP synthase. Cytochrome c oxidase is the component of the respiratory chain that catalyzes the reduction of oxygen to water. Electrons originating from reduced cytochrome c in the intermembrane space (IMS) are transferred via the dinuclear copper A center (CU(A)) of subunit 2 and heme A of subunit 1 to the active site in subunit 1, a binuclear center (BNC) formed by heme A3 and copper B (CU(B)). The BNC reduces molecular oxygen to 2 water molecules using 4 electrons from cytochrome c in the IMS and 4 protons from the mitochondrial matrix.</text>
</comment>
<dbReference type="PANTHER" id="PTHR22888:SF9">
    <property type="entry name" value="CYTOCHROME C OXIDASE SUBUNIT 2"/>
    <property type="match status" value="1"/>
</dbReference>
<evidence type="ECO:0000256" key="13">
    <source>
        <dbReference type="ARBA" id="ARBA00022989"/>
    </source>
</evidence>
<evidence type="ECO:0000256" key="2">
    <source>
        <dbReference type="ARBA" id="ARBA00007866"/>
    </source>
</evidence>
<dbReference type="GO" id="GO:0005743">
    <property type="term" value="C:mitochondrial inner membrane"/>
    <property type="evidence" value="ECO:0007669"/>
    <property type="project" value="UniProtKB-SubCell"/>
</dbReference>
<dbReference type="PROSITE" id="PS50857">
    <property type="entry name" value="COX2_CUA"/>
    <property type="match status" value="1"/>
</dbReference>
<evidence type="ECO:0000256" key="9">
    <source>
        <dbReference type="ARBA" id="ARBA00022792"/>
    </source>
</evidence>
<evidence type="ECO:0000256" key="8">
    <source>
        <dbReference type="ARBA" id="ARBA00022723"/>
    </source>
</evidence>
<evidence type="ECO:0000256" key="4">
    <source>
        <dbReference type="ARBA" id="ARBA00015946"/>
    </source>
</evidence>
<organism evidence="22">
    <name type="scientific">Agonita chinensis</name>
    <dbReference type="NCBI Taxonomy" id="2003340"/>
    <lineage>
        <taxon>Eukaryota</taxon>
        <taxon>Metazoa</taxon>
        <taxon>Ecdysozoa</taxon>
        <taxon>Arthropoda</taxon>
        <taxon>Hexapoda</taxon>
        <taxon>Insecta</taxon>
        <taxon>Pterygota</taxon>
        <taxon>Neoptera</taxon>
        <taxon>Endopterygota</taxon>
        <taxon>Coleoptera</taxon>
        <taxon>Polyphaga</taxon>
        <taxon>Cucujiformia</taxon>
        <taxon>Chrysomeloidea</taxon>
        <taxon>Chrysomelidae</taxon>
        <taxon>Cassidinae</taxon>
        <taxon>Agonita</taxon>
    </lineage>
</organism>
<evidence type="ECO:0000256" key="5">
    <source>
        <dbReference type="ARBA" id="ARBA00022448"/>
    </source>
</evidence>